<reference evidence="4 5" key="1">
    <citation type="submission" date="2016-01" db="EMBL/GenBank/DDBJ databases">
        <title>The new phylogeny of the genus Mycobacterium.</title>
        <authorList>
            <person name="Tarcisio F."/>
            <person name="Conor M."/>
            <person name="Antonella G."/>
            <person name="Elisabetta G."/>
            <person name="Giulia F.S."/>
            <person name="Sara T."/>
            <person name="Anna F."/>
            <person name="Clotilde B."/>
            <person name="Roberto B."/>
            <person name="Veronica D.S."/>
            <person name="Fabio R."/>
            <person name="Monica P."/>
            <person name="Olivier J."/>
            <person name="Enrico T."/>
            <person name="Nicola S."/>
        </authorList>
    </citation>
    <scope>NUCLEOTIDE SEQUENCE [LARGE SCALE GENOMIC DNA]</scope>
    <source>
        <strain evidence="4 5">DSM 43505</strain>
    </source>
</reference>
<dbReference type="PANTHER" id="PTHR43685">
    <property type="entry name" value="GLYCOSYLTRANSFERASE"/>
    <property type="match status" value="1"/>
</dbReference>
<feature type="region of interest" description="Disordered" evidence="1">
    <location>
        <begin position="319"/>
        <end position="338"/>
    </location>
</feature>
<dbReference type="EMBL" id="LQOX01000003">
    <property type="protein sequence ID" value="ORV80698.1"/>
    <property type="molecule type" value="Genomic_DNA"/>
</dbReference>
<feature type="domain" description="Glycosyltransferase 2-like" evidence="3">
    <location>
        <begin position="44"/>
        <end position="207"/>
    </location>
</feature>
<accession>A0A1X1W2E0</accession>
<sequence length="365" mass="41561">MNAPQLLLTRGPGDYHGGPLPAYRRPNIPEIRPTAISRRPSVAIVIPAYNEERIIGRCLESCIAQTSAPDEIIVVNNKSTDDTLAVVRRYQRHHRQLNIRLLEQNEHQGLIPTRNHGFDHACSDVIGRIDADTFIATDWVETIRRRFTDPTVDAATGPVFYHDMPLRRLAFWGDHRIRSYLRRHSTDQRFLLGANMAIRGSAWRAVRQLAHRDLEDQLHEDIDLALTLFKNDFEIAYEPAMIAGISGRRLESPVRDFYRYITRYTRTTKAHGVKSWTALLTMVILLLVYLTFRPVRFFYDVENNRFTLSKLRAKLGRTATTPPFGRRDAATAGHTAEQRVADSVGTGIWAGPIVLSKPTYLGSLP</sequence>
<evidence type="ECO:0000313" key="4">
    <source>
        <dbReference type="EMBL" id="ORV80698.1"/>
    </source>
</evidence>
<dbReference type="InterPro" id="IPR001173">
    <property type="entry name" value="Glyco_trans_2-like"/>
</dbReference>
<evidence type="ECO:0000313" key="5">
    <source>
        <dbReference type="Proteomes" id="UP000193738"/>
    </source>
</evidence>
<dbReference type="AlphaFoldDB" id="A0A1X1W2E0"/>
<evidence type="ECO:0000256" key="2">
    <source>
        <dbReference type="SAM" id="Phobius"/>
    </source>
</evidence>
<organism evidence="4 5">
    <name type="scientific">Mycobacterium gastri</name>
    <dbReference type="NCBI Taxonomy" id="1777"/>
    <lineage>
        <taxon>Bacteria</taxon>
        <taxon>Bacillati</taxon>
        <taxon>Actinomycetota</taxon>
        <taxon>Actinomycetes</taxon>
        <taxon>Mycobacteriales</taxon>
        <taxon>Mycobacteriaceae</taxon>
        <taxon>Mycobacterium</taxon>
    </lineage>
</organism>
<comment type="caution">
    <text evidence="4">The sequence shown here is derived from an EMBL/GenBank/DDBJ whole genome shotgun (WGS) entry which is preliminary data.</text>
</comment>
<evidence type="ECO:0000256" key="1">
    <source>
        <dbReference type="SAM" id="MobiDB-lite"/>
    </source>
</evidence>
<dbReference type="Proteomes" id="UP000193738">
    <property type="component" value="Unassembled WGS sequence"/>
</dbReference>
<dbReference type="InterPro" id="IPR050834">
    <property type="entry name" value="Glycosyltransf_2"/>
</dbReference>
<dbReference type="PANTHER" id="PTHR43685:SF14">
    <property type="entry name" value="GLYCOSYLTRANSFERASE 2-LIKE DOMAIN-CONTAINING PROTEIN"/>
    <property type="match status" value="1"/>
</dbReference>
<dbReference type="STRING" id="1777.AWC07_21065"/>
<dbReference type="SUPFAM" id="SSF53448">
    <property type="entry name" value="Nucleotide-diphospho-sugar transferases"/>
    <property type="match status" value="1"/>
</dbReference>
<keyword evidence="5" id="KW-1185">Reference proteome</keyword>
<dbReference type="InterPro" id="IPR029044">
    <property type="entry name" value="Nucleotide-diphossugar_trans"/>
</dbReference>
<evidence type="ECO:0000259" key="3">
    <source>
        <dbReference type="Pfam" id="PF00535"/>
    </source>
</evidence>
<dbReference type="Gene3D" id="3.90.550.10">
    <property type="entry name" value="Spore Coat Polysaccharide Biosynthesis Protein SpsA, Chain A"/>
    <property type="match status" value="1"/>
</dbReference>
<name>A0A1X1W2E0_MYCGS</name>
<proteinExistence type="predicted"/>
<dbReference type="RefSeq" id="WP_051508302.1">
    <property type="nucleotide sequence ID" value="NZ_LQOX01000003.1"/>
</dbReference>
<gene>
    <name evidence="4" type="ORF">AWC07_21065</name>
</gene>
<dbReference type="Pfam" id="PF00535">
    <property type="entry name" value="Glycos_transf_2"/>
    <property type="match status" value="1"/>
</dbReference>
<keyword evidence="2" id="KW-0812">Transmembrane</keyword>
<keyword evidence="2" id="KW-1133">Transmembrane helix</keyword>
<keyword evidence="2" id="KW-0472">Membrane</keyword>
<feature type="transmembrane region" description="Helical" evidence="2">
    <location>
        <begin position="275"/>
        <end position="292"/>
    </location>
</feature>
<dbReference type="CDD" id="cd00761">
    <property type="entry name" value="Glyco_tranf_GTA_type"/>
    <property type="match status" value="1"/>
</dbReference>
<protein>
    <recommendedName>
        <fullName evidence="3">Glycosyltransferase 2-like domain-containing protein</fullName>
    </recommendedName>
</protein>